<dbReference type="InterPro" id="IPR000595">
    <property type="entry name" value="cNMP-bd_dom"/>
</dbReference>
<dbReference type="InterPro" id="IPR014710">
    <property type="entry name" value="RmlC-like_jellyroll"/>
</dbReference>
<keyword evidence="3" id="KW-0804">Transcription</keyword>
<dbReference type="GO" id="GO:0003677">
    <property type="term" value="F:DNA binding"/>
    <property type="evidence" value="ECO:0007669"/>
    <property type="project" value="UniProtKB-KW"/>
</dbReference>
<sequence>MATTIKSATSAAMSAAVHRLANTVLLNEEEVDFFEQLQINRVAYQRGEDLVVDGDDFRVCFLVRRGWAIKYKITKAGRRQIIGVALPGDFIGLHINFQRRASYSVAALTELETAVIEPIRLLEVYQKYPVLASGLDWMSVRNFNILSEHNVSLGARPASQRILHFMLELWCRLRAIGEADKDGFKLMMTQEQISDTMGLSLVHTNKNLRKLQREGLLSMNNGIVGFPDPARSIEYADFDERFLENFQESRLVASALSR</sequence>
<evidence type="ECO:0000256" key="1">
    <source>
        <dbReference type="ARBA" id="ARBA00023015"/>
    </source>
</evidence>
<dbReference type="InterPro" id="IPR036390">
    <property type="entry name" value="WH_DNA-bd_sf"/>
</dbReference>
<dbReference type="Gene3D" id="2.60.120.10">
    <property type="entry name" value="Jelly Rolls"/>
    <property type="match status" value="1"/>
</dbReference>
<feature type="domain" description="HTH crp-type" evidence="4">
    <location>
        <begin position="156"/>
        <end position="230"/>
    </location>
</feature>
<dbReference type="SUPFAM" id="SSF46785">
    <property type="entry name" value="Winged helix' DNA-binding domain"/>
    <property type="match status" value="1"/>
</dbReference>
<dbReference type="Pfam" id="PF13545">
    <property type="entry name" value="HTH_Crp_2"/>
    <property type="match status" value="1"/>
</dbReference>
<evidence type="ECO:0000313" key="5">
    <source>
        <dbReference type="EMBL" id="AZN71442.1"/>
    </source>
</evidence>
<keyword evidence="1" id="KW-0805">Transcription regulation</keyword>
<evidence type="ECO:0000259" key="4">
    <source>
        <dbReference type="PROSITE" id="PS51063"/>
    </source>
</evidence>
<evidence type="ECO:0000313" key="6">
    <source>
        <dbReference type="Proteomes" id="UP000268192"/>
    </source>
</evidence>
<dbReference type="InterPro" id="IPR012318">
    <property type="entry name" value="HTH_CRP"/>
</dbReference>
<gene>
    <name evidence="5" type="ORF">D5400_09340</name>
</gene>
<dbReference type="CDD" id="cd00038">
    <property type="entry name" value="CAP_ED"/>
    <property type="match status" value="1"/>
</dbReference>
<dbReference type="AlphaFoldDB" id="A0A3Q8XQM7"/>
<dbReference type="RefSeq" id="WP_126009756.1">
    <property type="nucleotide sequence ID" value="NZ_CP032509.1"/>
</dbReference>
<keyword evidence="2" id="KW-0238">DNA-binding</keyword>
<protein>
    <submittedName>
        <fullName evidence="5">Crp/Fnr family transcriptional regulator</fullName>
    </submittedName>
</protein>
<dbReference type="KEGG" id="abaw:D5400_09340"/>
<dbReference type="PROSITE" id="PS51063">
    <property type="entry name" value="HTH_CRP_2"/>
    <property type="match status" value="1"/>
</dbReference>
<proteinExistence type="predicted"/>
<accession>A0A3Q8XQM7</accession>
<dbReference type="Proteomes" id="UP000268192">
    <property type="component" value="Chromosome"/>
</dbReference>
<organism evidence="5 6">
    <name type="scientific">Georhizobium profundi</name>
    <dbReference type="NCBI Taxonomy" id="2341112"/>
    <lineage>
        <taxon>Bacteria</taxon>
        <taxon>Pseudomonadati</taxon>
        <taxon>Pseudomonadota</taxon>
        <taxon>Alphaproteobacteria</taxon>
        <taxon>Hyphomicrobiales</taxon>
        <taxon>Rhizobiaceae</taxon>
        <taxon>Georhizobium</taxon>
    </lineage>
</organism>
<dbReference type="Pfam" id="PF00027">
    <property type="entry name" value="cNMP_binding"/>
    <property type="match status" value="1"/>
</dbReference>
<dbReference type="OrthoDB" id="7584044at2"/>
<dbReference type="Gene3D" id="1.10.10.10">
    <property type="entry name" value="Winged helix-like DNA-binding domain superfamily/Winged helix DNA-binding domain"/>
    <property type="match status" value="1"/>
</dbReference>
<evidence type="ECO:0000256" key="2">
    <source>
        <dbReference type="ARBA" id="ARBA00023125"/>
    </source>
</evidence>
<name>A0A3Q8XQM7_9HYPH</name>
<dbReference type="InterPro" id="IPR018490">
    <property type="entry name" value="cNMP-bd_dom_sf"/>
</dbReference>
<reference evidence="5 6" key="1">
    <citation type="submission" date="2018-09" db="EMBL/GenBank/DDBJ databases">
        <title>Marinorhizobium profundi gen. nov., sp. nov., isolated from a deep-sea sediment sample from the New Britain Trench and proposal of Marinorhizobiaceae fam. nov. in the order Rhizobiales of the class Alphaproteobacteria.</title>
        <authorList>
            <person name="Cao J."/>
        </authorList>
    </citation>
    <scope>NUCLEOTIDE SEQUENCE [LARGE SCALE GENOMIC DNA]</scope>
    <source>
        <strain evidence="5 6">WS11</strain>
    </source>
</reference>
<dbReference type="EMBL" id="CP032509">
    <property type="protein sequence ID" value="AZN71442.1"/>
    <property type="molecule type" value="Genomic_DNA"/>
</dbReference>
<evidence type="ECO:0000256" key="3">
    <source>
        <dbReference type="ARBA" id="ARBA00023163"/>
    </source>
</evidence>
<dbReference type="InterPro" id="IPR036388">
    <property type="entry name" value="WH-like_DNA-bd_sf"/>
</dbReference>
<keyword evidence="6" id="KW-1185">Reference proteome</keyword>
<dbReference type="GO" id="GO:0006355">
    <property type="term" value="P:regulation of DNA-templated transcription"/>
    <property type="evidence" value="ECO:0007669"/>
    <property type="project" value="InterPro"/>
</dbReference>
<dbReference type="SUPFAM" id="SSF51206">
    <property type="entry name" value="cAMP-binding domain-like"/>
    <property type="match status" value="1"/>
</dbReference>
<dbReference type="SMART" id="SM00100">
    <property type="entry name" value="cNMP"/>
    <property type="match status" value="1"/>
</dbReference>